<evidence type="ECO:0000313" key="2">
    <source>
        <dbReference type="Ensembl" id="ENSPSMP00000035177.1"/>
    </source>
</evidence>
<reference evidence="2" key="1">
    <citation type="submission" date="2025-08" db="UniProtKB">
        <authorList>
            <consortium name="Ensembl"/>
        </authorList>
    </citation>
    <scope>IDENTIFICATION</scope>
</reference>
<organism evidence="2 3">
    <name type="scientific">Prolemur simus</name>
    <name type="common">Greater bamboo lemur</name>
    <name type="synonym">Hapalemur simus</name>
    <dbReference type="NCBI Taxonomy" id="1328070"/>
    <lineage>
        <taxon>Eukaryota</taxon>
        <taxon>Metazoa</taxon>
        <taxon>Chordata</taxon>
        <taxon>Craniata</taxon>
        <taxon>Vertebrata</taxon>
        <taxon>Euteleostomi</taxon>
        <taxon>Mammalia</taxon>
        <taxon>Eutheria</taxon>
        <taxon>Euarchontoglires</taxon>
        <taxon>Primates</taxon>
        <taxon>Strepsirrhini</taxon>
        <taxon>Lemuriformes</taxon>
        <taxon>Lemuridae</taxon>
        <taxon>Prolemur</taxon>
    </lineage>
</organism>
<accession>A0A8C9DUU8</accession>
<reference evidence="2" key="2">
    <citation type="submission" date="2025-09" db="UniProtKB">
        <authorList>
            <consortium name="Ensembl"/>
        </authorList>
    </citation>
    <scope>IDENTIFICATION</scope>
</reference>
<proteinExistence type="predicted"/>
<keyword evidence="1" id="KW-0812">Transmembrane</keyword>
<dbReference type="AlphaFoldDB" id="A0A8C9DUU8"/>
<dbReference type="PRINTS" id="PR02045">
    <property type="entry name" value="F138DOMAIN"/>
</dbReference>
<dbReference type="PANTHER" id="PTHR12138">
    <property type="entry name" value="PRIMATE-EXPANDED PROTEIN FAMILY"/>
    <property type="match status" value="1"/>
</dbReference>
<evidence type="ECO:0000313" key="3">
    <source>
        <dbReference type="Proteomes" id="UP000694414"/>
    </source>
</evidence>
<keyword evidence="3" id="KW-1185">Reference proteome</keyword>
<dbReference type="Proteomes" id="UP000694414">
    <property type="component" value="Unplaced"/>
</dbReference>
<dbReference type="GeneTree" id="ENSGT01120000271815"/>
<keyword evidence="1" id="KW-0472">Membrane</keyword>
<dbReference type="Ensembl" id="ENSPSMT00000040557.1">
    <property type="protein sequence ID" value="ENSPSMP00000035177.1"/>
    <property type="gene ID" value="ENSPSMG00000024257.1"/>
</dbReference>
<name>A0A8C9DUU8_PROSS</name>
<protein>
    <submittedName>
        <fullName evidence="2">Uncharacterized protein</fullName>
    </submittedName>
</protein>
<evidence type="ECO:0000256" key="1">
    <source>
        <dbReference type="SAM" id="Phobius"/>
    </source>
</evidence>
<feature type="transmembrane region" description="Helical" evidence="1">
    <location>
        <begin position="120"/>
        <end position="138"/>
    </location>
</feature>
<sequence>AGCTRLQTAPDIVPSQCTNISSPWTRPSRIWTVSGPLAVPQHHLCSTLSCRSGSQRGVFRANQVLLFYLFIYFLRQSLTLLPGLECRGVSLAHSNVKLLGSSDPPASASQVAGTTGMCHHARLIFLSIFLAVHIISFYF</sequence>
<keyword evidence="1" id="KW-1133">Transmembrane helix</keyword>
<dbReference type="PANTHER" id="PTHR12138:SF133">
    <property type="entry name" value="SECRETED PROTEIN"/>
    <property type="match status" value="1"/>
</dbReference>